<feature type="active site" description="Charge relay system" evidence="5 6">
    <location>
        <position position="408"/>
    </location>
</feature>
<evidence type="ECO:0000256" key="1">
    <source>
        <dbReference type="ARBA" id="ARBA00011073"/>
    </source>
</evidence>
<evidence type="ECO:0000256" key="6">
    <source>
        <dbReference type="PROSITE-ProRule" id="PRU01240"/>
    </source>
</evidence>
<dbReference type="InterPro" id="IPR023828">
    <property type="entry name" value="Peptidase_S8_Ser-AS"/>
</dbReference>
<gene>
    <name evidence="8" type="ORF">SAMN02799620_04522</name>
</gene>
<evidence type="ECO:0000256" key="5">
    <source>
        <dbReference type="PIRSR" id="PIRSR615500-1"/>
    </source>
</evidence>
<dbReference type="InterPro" id="IPR050131">
    <property type="entry name" value="Peptidase_S8_subtilisin-like"/>
</dbReference>
<dbReference type="EMBL" id="FMUB01000009">
    <property type="protein sequence ID" value="SCX28096.1"/>
    <property type="molecule type" value="Genomic_DNA"/>
</dbReference>
<dbReference type="InterPro" id="IPR022398">
    <property type="entry name" value="Peptidase_S8_His-AS"/>
</dbReference>
<evidence type="ECO:0000256" key="2">
    <source>
        <dbReference type="ARBA" id="ARBA00022670"/>
    </source>
</evidence>
<keyword evidence="4 6" id="KW-0720">Serine protease</keyword>
<evidence type="ECO:0000313" key="9">
    <source>
        <dbReference type="Proteomes" id="UP000199707"/>
    </source>
</evidence>
<dbReference type="PRINTS" id="PR00723">
    <property type="entry name" value="SUBTILISIN"/>
</dbReference>
<dbReference type="Pfam" id="PF00082">
    <property type="entry name" value="Peptidase_S8"/>
    <property type="match status" value="1"/>
</dbReference>
<dbReference type="InterPro" id="IPR000209">
    <property type="entry name" value="Peptidase_S8/S53_dom"/>
</dbReference>
<evidence type="ECO:0000313" key="8">
    <source>
        <dbReference type="EMBL" id="SCX28096.1"/>
    </source>
</evidence>
<dbReference type="PANTHER" id="PTHR43806:SF11">
    <property type="entry name" value="CEREVISIN-RELATED"/>
    <property type="match status" value="1"/>
</dbReference>
<evidence type="ECO:0000256" key="3">
    <source>
        <dbReference type="ARBA" id="ARBA00022801"/>
    </source>
</evidence>
<dbReference type="STRING" id="1502745.SAMN02799620_04522"/>
<name>A0A1G4WT01_9MYCO</name>
<dbReference type="PROSITE" id="PS51892">
    <property type="entry name" value="SUBTILASE"/>
    <property type="match status" value="1"/>
</dbReference>
<dbReference type="GO" id="GO:0004252">
    <property type="term" value="F:serine-type endopeptidase activity"/>
    <property type="evidence" value="ECO:0007669"/>
    <property type="project" value="UniProtKB-UniRule"/>
</dbReference>
<dbReference type="PROSITE" id="PS00138">
    <property type="entry name" value="SUBTILASE_SER"/>
    <property type="match status" value="1"/>
</dbReference>
<dbReference type="GO" id="GO:0006508">
    <property type="term" value="P:proteolysis"/>
    <property type="evidence" value="ECO:0007669"/>
    <property type="project" value="UniProtKB-KW"/>
</dbReference>
<keyword evidence="3 6" id="KW-0378">Hydrolase</keyword>
<comment type="similarity">
    <text evidence="1 6">Belongs to the peptidase S8 family.</text>
</comment>
<dbReference type="CDD" id="cd07487">
    <property type="entry name" value="Peptidases_S8_1"/>
    <property type="match status" value="1"/>
</dbReference>
<feature type="active site" description="Charge relay system" evidence="5 6">
    <location>
        <position position="364"/>
    </location>
</feature>
<keyword evidence="2 6" id="KW-0645">Protease</keyword>
<dbReference type="SUPFAM" id="SSF52743">
    <property type="entry name" value="Subtilisin-like"/>
    <property type="match status" value="1"/>
</dbReference>
<protein>
    <submittedName>
        <fullName evidence="8">Serine protease, subtilisin family</fullName>
    </submittedName>
</protein>
<organism evidence="8 9">
    <name type="scientific">Mycolicibacterium fluoranthenivorans</name>
    <dbReference type="NCBI Taxonomy" id="258505"/>
    <lineage>
        <taxon>Bacteria</taxon>
        <taxon>Bacillati</taxon>
        <taxon>Actinomycetota</taxon>
        <taxon>Actinomycetes</taxon>
        <taxon>Mycobacteriales</taxon>
        <taxon>Mycobacteriaceae</taxon>
        <taxon>Mycolicibacterium</taxon>
    </lineage>
</organism>
<dbReference type="AlphaFoldDB" id="A0A1G4WT01"/>
<evidence type="ECO:0000259" key="7">
    <source>
        <dbReference type="Pfam" id="PF00082"/>
    </source>
</evidence>
<evidence type="ECO:0000256" key="4">
    <source>
        <dbReference type="ARBA" id="ARBA00022825"/>
    </source>
</evidence>
<feature type="domain" description="Peptidase S8/S53" evidence="7">
    <location>
        <begin position="355"/>
        <end position="680"/>
    </location>
</feature>
<dbReference type="InterPro" id="IPR036852">
    <property type="entry name" value="Peptidase_S8/S53_dom_sf"/>
</dbReference>
<accession>A0A1G4WT01</accession>
<dbReference type="PROSITE" id="PS00137">
    <property type="entry name" value="SUBTILASE_HIS"/>
    <property type="match status" value="1"/>
</dbReference>
<dbReference type="PANTHER" id="PTHR43806">
    <property type="entry name" value="PEPTIDASE S8"/>
    <property type="match status" value="1"/>
</dbReference>
<sequence>MPQVVGARLGIELANEGGSAVQRPTFDEIQRDLKLVRQQEGVSVRRISRHGQHLQTLRISQEEFRRSGSQPGTLPMATITALECAVHSFGSDSVFFTLLDTTLNFRGVRTSLTDRQQMVMEALGMYSKTTYESYEKDIYSQFAYRIDRKARSFCVESDAATAIAELPMEHRVAVIRVLLDARQSMLPVNQNVLAEDALRVLPRLLSIKNSKRLDSLAALDLATISVIRSARYKEATSTNAAGPDAALDIIEEIAQHYWAQRQTFAVSGDGVMAFRLQLALERRLPGRIVQADQAEGFWVLRHRGLSFDAADASAAAAPRSAIHRVWPNFEVTALIHRSIVTTKCDAAQRSFDATGSGLVWAVLDSGIDGQHGHFALHGNLDVQAVGLTHRSFLSGSHDDDALVDASGHGTHVAGIIAGEQVSQSAADIVVASSYHDGDGETVVRSIILPRISGMAPRCKLLSCKVLREDRSGDVATLLDALEYIQDLNQGGRELKVHGVNLSVGYPFDPSWFATGLTPVCREVDRLVRSGVVVVVAAGNTGYGYALDSRKRQFRLGFDMTINDPGNTERAITVGSTSITPHVSGISYFSSKGPTGDGRLKPDLVAPGERIISAGSGALLAAAQATGPAATYVENSGTSMAAPHVSGAAAAFLSVHREFIGRPEDVKRILLDTATDIGRSRTFQGRGVLDLMRAIQSV</sequence>
<proteinExistence type="inferred from homology"/>
<feature type="active site" description="Charge relay system" evidence="5 6">
    <location>
        <position position="638"/>
    </location>
</feature>
<dbReference type="Proteomes" id="UP000199707">
    <property type="component" value="Unassembled WGS sequence"/>
</dbReference>
<dbReference type="InterPro" id="IPR015500">
    <property type="entry name" value="Peptidase_S8_subtilisin-rel"/>
</dbReference>
<reference evidence="9" key="1">
    <citation type="submission" date="2016-10" db="EMBL/GenBank/DDBJ databases">
        <authorList>
            <person name="Varghese N."/>
            <person name="Submissions S."/>
        </authorList>
    </citation>
    <scope>NUCLEOTIDE SEQUENCE [LARGE SCALE GENOMIC DNA]</scope>
    <source>
        <strain evidence="9">UNC267MFSha1.1M11</strain>
    </source>
</reference>
<dbReference type="Gene3D" id="3.40.50.200">
    <property type="entry name" value="Peptidase S8/S53 domain"/>
    <property type="match status" value="1"/>
</dbReference>